<dbReference type="InterPro" id="IPR036661">
    <property type="entry name" value="Luciferase-like_sf"/>
</dbReference>
<dbReference type="EC" id="1.14.13.107" evidence="2"/>
<feature type="domain" description="Luciferase-like" evidence="1">
    <location>
        <begin position="19"/>
        <end position="295"/>
    </location>
</feature>
<evidence type="ECO:0000313" key="2">
    <source>
        <dbReference type="EMBL" id="APW58781.1"/>
    </source>
</evidence>
<dbReference type="PANTHER" id="PTHR30137">
    <property type="entry name" value="LUCIFERASE-LIKE MONOOXYGENASE"/>
    <property type="match status" value="1"/>
</dbReference>
<dbReference type="STRING" id="1387353.BSF38_00185"/>
<dbReference type="KEGG" id="pbor:BSF38_00185"/>
<keyword evidence="2" id="KW-0503">Monooxygenase</keyword>
<dbReference type="GO" id="GO:0005829">
    <property type="term" value="C:cytosol"/>
    <property type="evidence" value="ECO:0007669"/>
    <property type="project" value="TreeGrafter"/>
</dbReference>
<dbReference type="Proteomes" id="UP000186309">
    <property type="component" value="Chromosome"/>
</dbReference>
<dbReference type="InterPro" id="IPR050766">
    <property type="entry name" value="Bact_Lucif_Oxidored"/>
</dbReference>
<keyword evidence="3" id="KW-1185">Reference proteome</keyword>
<dbReference type="AlphaFoldDB" id="A0A1U7CIM3"/>
<dbReference type="RefSeq" id="WP_076343052.1">
    <property type="nucleotide sequence ID" value="NZ_CP019082.1"/>
</dbReference>
<reference evidence="3" key="1">
    <citation type="submission" date="2016-12" db="EMBL/GenBank/DDBJ databases">
        <title>Comparative genomics of four Isosphaeraceae planctomycetes: a common pool of plasmids and glycoside hydrolase genes.</title>
        <authorList>
            <person name="Ivanova A."/>
        </authorList>
    </citation>
    <scope>NUCLEOTIDE SEQUENCE [LARGE SCALE GENOMIC DNA]</scope>
    <source>
        <strain evidence="3">PX4</strain>
    </source>
</reference>
<dbReference type="OrthoDB" id="9814695at2"/>
<dbReference type="Gene3D" id="3.20.20.30">
    <property type="entry name" value="Luciferase-like domain"/>
    <property type="match status" value="1"/>
</dbReference>
<dbReference type="Pfam" id="PF00296">
    <property type="entry name" value="Bac_luciferase"/>
    <property type="match status" value="1"/>
</dbReference>
<protein>
    <submittedName>
        <fullName evidence="2">Limonene 1,2-monooxygenase</fullName>
        <ecNumber evidence="2">1.14.13.107</ecNumber>
    </submittedName>
</protein>
<organism evidence="2 3">
    <name type="scientific">Paludisphaera borealis</name>
    <dbReference type="NCBI Taxonomy" id="1387353"/>
    <lineage>
        <taxon>Bacteria</taxon>
        <taxon>Pseudomonadati</taxon>
        <taxon>Planctomycetota</taxon>
        <taxon>Planctomycetia</taxon>
        <taxon>Isosphaerales</taxon>
        <taxon>Isosphaeraceae</taxon>
        <taxon>Paludisphaera</taxon>
    </lineage>
</organism>
<dbReference type="GO" id="GO:0052601">
    <property type="term" value="F:limonene 1,2-monooxygenase [NAD(P)H) activity"/>
    <property type="evidence" value="ECO:0007669"/>
    <property type="project" value="UniProtKB-EC"/>
</dbReference>
<proteinExistence type="predicted"/>
<evidence type="ECO:0000313" key="3">
    <source>
        <dbReference type="Proteomes" id="UP000186309"/>
    </source>
</evidence>
<gene>
    <name evidence="2" type="primary">limB_1</name>
    <name evidence="2" type="ORF">BSF38_00185</name>
</gene>
<accession>A0A1U7CIM3</accession>
<dbReference type="EMBL" id="CP019082">
    <property type="protein sequence ID" value="APW58781.1"/>
    <property type="molecule type" value="Genomic_DNA"/>
</dbReference>
<dbReference type="SUPFAM" id="SSF51679">
    <property type="entry name" value="Bacterial luciferase-like"/>
    <property type="match status" value="1"/>
</dbReference>
<dbReference type="CDD" id="cd00347">
    <property type="entry name" value="Flavin_utilizing_monoxygenases"/>
    <property type="match status" value="1"/>
</dbReference>
<dbReference type="PANTHER" id="PTHR30137:SF15">
    <property type="entry name" value="BLL6902 PROTEIN"/>
    <property type="match status" value="1"/>
</dbReference>
<keyword evidence="2" id="KW-0560">Oxidoreductase</keyword>
<evidence type="ECO:0000259" key="1">
    <source>
        <dbReference type="Pfam" id="PF00296"/>
    </source>
</evidence>
<name>A0A1U7CIM3_9BACT</name>
<sequence length="338" mass="37126">MITIGITDHLEGPTDRPSAAIFDEVAELARLADRLGARFAWFTEHHAHAHAGHLPTPLLFALHLAGQTRSIRLGTAIICLNLHHPLDVAEQVAVADVLTGGRTAFGFGSGSTPEESRLFGADLTDDPTRQARFTEALQVIRAAWSGDWSEVSPRFFDVPPHRALPVPAVDLPDRCWVAVNSEGSARIAGRLRFNMMFSHLRTPEQYRQYSAAYREAGGAGLIAANRPVFVGPDDRTAFDLAEPALRTIWRRFRQEGKIPAGTPEPTDPSELCGHPINFLVGGPETVARRLLELHAQSPYDVANVEVRWAGLSHEQTLDSLRRLMEDVGPMLERPAPSP</sequence>
<dbReference type="InterPro" id="IPR011251">
    <property type="entry name" value="Luciferase-like_dom"/>
</dbReference>